<reference evidence="1 2" key="1">
    <citation type="journal article" date="2018" name="Nat. Genet.">
        <title>The Rosa genome provides new insights in the design of modern roses.</title>
        <authorList>
            <person name="Bendahmane M."/>
        </authorList>
    </citation>
    <scope>NUCLEOTIDE SEQUENCE [LARGE SCALE GENOMIC DNA]</scope>
    <source>
        <strain evidence="2">cv. Old Blush</strain>
    </source>
</reference>
<dbReference type="Proteomes" id="UP000238479">
    <property type="component" value="Chromosome 1"/>
</dbReference>
<organism evidence="1 2">
    <name type="scientific">Rosa chinensis</name>
    <name type="common">China rose</name>
    <dbReference type="NCBI Taxonomy" id="74649"/>
    <lineage>
        <taxon>Eukaryota</taxon>
        <taxon>Viridiplantae</taxon>
        <taxon>Streptophyta</taxon>
        <taxon>Embryophyta</taxon>
        <taxon>Tracheophyta</taxon>
        <taxon>Spermatophyta</taxon>
        <taxon>Magnoliopsida</taxon>
        <taxon>eudicotyledons</taxon>
        <taxon>Gunneridae</taxon>
        <taxon>Pentapetalae</taxon>
        <taxon>rosids</taxon>
        <taxon>fabids</taxon>
        <taxon>Rosales</taxon>
        <taxon>Rosaceae</taxon>
        <taxon>Rosoideae</taxon>
        <taxon>Rosoideae incertae sedis</taxon>
        <taxon>Rosa</taxon>
    </lineage>
</organism>
<proteinExistence type="predicted"/>
<accession>A0A2P6SKV4</accession>
<name>A0A2P6SKV4_ROSCH</name>
<dbReference type="EMBL" id="PDCK01000039">
    <property type="protein sequence ID" value="PRQ59314.1"/>
    <property type="molecule type" value="Genomic_DNA"/>
</dbReference>
<gene>
    <name evidence="1" type="ORF">RchiOBHm_Chr1g0368831</name>
</gene>
<dbReference type="Gramene" id="PRQ59314">
    <property type="protein sequence ID" value="PRQ59314"/>
    <property type="gene ID" value="RchiOBHm_Chr1g0368831"/>
</dbReference>
<sequence>MQTSVRSIRFGMLQHLGKVGAISLRLLCIKSLIERAVRSGTEATRFSDQIFHLNAALNRNLHVPVFTCCNAWIKLPTSSLCANVTTFSCAMTFNTTKQAMLTRRKAKQKTCLIGAFIFAFCYKTL</sequence>
<evidence type="ECO:0000313" key="2">
    <source>
        <dbReference type="Proteomes" id="UP000238479"/>
    </source>
</evidence>
<evidence type="ECO:0000313" key="1">
    <source>
        <dbReference type="EMBL" id="PRQ59314.1"/>
    </source>
</evidence>
<protein>
    <submittedName>
        <fullName evidence="1">Uncharacterized protein</fullName>
    </submittedName>
</protein>
<comment type="caution">
    <text evidence="1">The sequence shown here is derived from an EMBL/GenBank/DDBJ whole genome shotgun (WGS) entry which is preliminary data.</text>
</comment>
<dbReference type="AlphaFoldDB" id="A0A2P6SKV4"/>
<keyword evidence="2" id="KW-1185">Reference proteome</keyword>